<dbReference type="EMBL" id="JADYXP020000013">
    <property type="protein sequence ID" value="KAL0111902.1"/>
    <property type="molecule type" value="Genomic_DNA"/>
</dbReference>
<organism evidence="1 2">
    <name type="scientific">Cardiocondyla obscurior</name>
    <dbReference type="NCBI Taxonomy" id="286306"/>
    <lineage>
        <taxon>Eukaryota</taxon>
        <taxon>Metazoa</taxon>
        <taxon>Ecdysozoa</taxon>
        <taxon>Arthropoda</taxon>
        <taxon>Hexapoda</taxon>
        <taxon>Insecta</taxon>
        <taxon>Pterygota</taxon>
        <taxon>Neoptera</taxon>
        <taxon>Endopterygota</taxon>
        <taxon>Hymenoptera</taxon>
        <taxon>Apocrita</taxon>
        <taxon>Aculeata</taxon>
        <taxon>Formicoidea</taxon>
        <taxon>Formicidae</taxon>
        <taxon>Myrmicinae</taxon>
        <taxon>Cardiocondyla</taxon>
    </lineage>
</organism>
<protein>
    <submittedName>
        <fullName evidence="1">Uncharacterized protein</fullName>
    </submittedName>
</protein>
<proteinExistence type="predicted"/>
<accession>A0AAW2F8V9</accession>
<dbReference type="Proteomes" id="UP001430953">
    <property type="component" value="Unassembled WGS sequence"/>
</dbReference>
<comment type="caution">
    <text evidence="1">The sequence shown here is derived from an EMBL/GenBank/DDBJ whole genome shotgun (WGS) entry which is preliminary data.</text>
</comment>
<evidence type="ECO:0000313" key="1">
    <source>
        <dbReference type="EMBL" id="KAL0111902.1"/>
    </source>
</evidence>
<sequence length="103" mass="12369">MYTYIKYNTGCEIFAPTFLISAIDTNLIFECLPIKNRRDKCNLKCIKSPVVSRIRNREICSKFFLIFKYLEIRNFTFSSPSIFMSCPRFQIMRKYIHIFQENV</sequence>
<keyword evidence="2" id="KW-1185">Reference proteome</keyword>
<evidence type="ECO:0000313" key="2">
    <source>
        <dbReference type="Proteomes" id="UP001430953"/>
    </source>
</evidence>
<dbReference type="AlphaFoldDB" id="A0AAW2F8V9"/>
<gene>
    <name evidence="1" type="ORF">PUN28_013248</name>
</gene>
<reference evidence="1 2" key="1">
    <citation type="submission" date="2023-03" db="EMBL/GenBank/DDBJ databases">
        <title>High recombination rates correlate with genetic variation in Cardiocondyla obscurior ants.</title>
        <authorList>
            <person name="Errbii M."/>
        </authorList>
    </citation>
    <scope>NUCLEOTIDE SEQUENCE [LARGE SCALE GENOMIC DNA]</scope>
    <source>
        <strain evidence="1">Alpha-2009</strain>
        <tissue evidence="1">Whole body</tissue>
    </source>
</reference>
<name>A0AAW2F8V9_9HYME</name>